<dbReference type="Pfam" id="PF25823">
    <property type="entry name" value="Ams2-SPT21_N"/>
    <property type="match status" value="1"/>
</dbReference>
<feature type="region of interest" description="Disordered" evidence="1">
    <location>
        <begin position="343"/>
        <end position="368"/>
    </location>
</feature>
<evidence type="ECO:0000313" key="4">
    <source>
        <dbReference type="Proteomes" id="UP000473826"/>
    </source>
</evidence>
<feature type="region of interest" description="Disordered" evidence="1">
    <location>
        <begin position="211"/>
        <end position="306"/>
    </location>
</feature>
<accession>A0A7D8UZ58</accession>
<protein>
    <recommendedName>
        <fullName evidence="2">Ams2/SPT21 N-terminal domain-containing protein</fullName>
    </recommendedName>
</protein>
<proteinExistence type="predicted"/>
<feature type="compositionally biased region" description="Polar residues" evidence="1">
    <location>
        <begin position="263"/>
        <end position="285"/>
    </location>
</feature>
<dbReference type="EMBL" id="QKWK01000013">
    <property type="protein sequence ID" value="TXT04848.1"/>
    <property type="molecule type" value="Genomic_DNA"/>
</dbReference>
<comment type="caution">
    <text evidence="3">The sequence shown here is derived from an EMBL/GenBank/DDBJ whole genome shotgun (WGS) entry which is preliminary data.</text>
</comment>
<evidence type="ECO:0000259" key="2">
    <source>
        <dbReference type="Pfam" id="PF25823"/>
    </source>
</evidence>
<name>A0A7D8UZ58_VANHU</name>
<feature type="compositionally biased region" description="Low complexity" evidence="1">
    <location>
        <begin position="475"/>
        <end position="487"/>
    </location>
</feature>
<keyword evidence="4" id="KW-1185">Reference proteome</keyword>
<feature type="region of interest" description="Disordered" evidence="1">
    <location>
        <begin position="549"/>
        <end position="571"/>
    </location>
</feature>
<sequence>MPPSPGKIQPLPIKVLYTIDTSPQSYLAVLPDKQDVYVHPTAPASSELLGSCSLKALARGICYASPECVPNQSSLDFSVYNLEPSASLSTSRAFPTPAPTPLSSWAGKGFLSWALSETGSGSTLARGRLVREYEFSSACFSDGAGLEGLMAAAAASGSDEADGKGWGLEVTLTLRQLNPEGKREFAGRSAFEEMLVGGKSTASAPIAVASRSSSGAFAKPAPPTAKPPSPHRRPASIQPAASGSAPLQRPQTVQPAPPAAGPSSDTKGNLTSAVISLASRESTPPRSVPPTAAPVRTPPPPSPSRAALMSLLKSEGKMSPEMARKLANNQFLVRLLKALPPGANGEAGGSPSRSVTRPPVPTPPATTDACYNCGATESDQWMTKKLKDGRAGRVCNEVWEKEDADKKAAAAAVAAAAAAPIVPPVRSSPRLNRTRHSDSAAPPPESPRKRQRTKAHPHPSPRMATRSSAKEAADKPSTTDATTPTPSLGGSSALNFASHFPFSPGNPSTRTETPASTAARLHTIIVILAPRLPTLRLCSAITTPRASLSCSKASRARGSSRRRRRRRERRR</sequence>
<dbReference type="AlphaFoldDB" id="A0A7D8UZ58"/>
<feature type="compositionally biased region" description="Polar residues" evidence="1">
    <location>
        <begin position="505"/>
        <end position="515"/>
    </location>
</feature>
<feature type="compositionally biased region" description="Basic residues" evidence="1">
    <location>
        <begin position="449"/>
        <end position="459"/>
    </location>
</feature>
<feature type="compositionally biased region" description="Basic residues" evidence="1">
    <location>
        <begin position="554"/>
        <end position="571"/>
    </location>
</feature>
<evidence type="ECO:0000256" key="1">
    <source>
        <dbReference type="SAM" id="MobiDB-lite"/>
    </source>
</evidence>
<feature type="compositionally biased region" description="Pro residues" evidence="1">
    <location>
        <begin position="286"/>
        <end position="303"/>
    </location>
</feature>
<dbReference type="Proteomes" id="UP000473826">
    <property type="component" value="Unassembled WGS sequence"/>
</dbReference>
<evidence type="ECO:0000313" key="3">
    <source>
        <dbReference type="EMBL" id="TXT04848.1"/>
    </source>
</evidence>
<reference evidence="3 4" key="1">
    <citation type="journal article" date="2019" name="PLoS Genet.">
        <title>Convergent evolution of linked mating-type loci in basidiomycete fungi.</title>
        <authorList>
            <person name="Sun S."/>
            <person name="Coelho M.A."/>
            <person name="Heitman J."/>
            <person name="Nowrousian M."/>
        </authorList>
    </citation>
    <scope>NUCLEOTIDE SEQUENCE [LARGE SCALE GENOMIC DNA]</scope>
    <source>
        <strain evidence="3 4">CBS 4282</strain>
    </source>
</reference>
<feature type="domain" description="Ams2/SPT21 N-terminal" evidence="2">
    <location>
        <begin position="8"/>
        <end position="132"/>
    </location>
</feature>
<gene>
    <name evidence="3" type="ORF">VHUM_03931</name>
</gene>
<dbReference type="InterPro" id="IPR057725">
    <property type="entry name" value="Ams2-SPT21_N"/>
</dbReference>
<dbReference type="OrthoDB" id="3199820at2759"/>
<feature type="region of interest" description="Disordered" evidence="1">
    <location>
        <begin position="424"/>
        <end position="515"/>
    </location>
</feature>
<organism evidence="3 4">
    <name type="scientific">Vanrija humicola</name>
    <name type="common">Yeast</name>
    <name type="synonym">Cryptococcus humicola</name>
    <dbReference type="NCBI Taxonomy" id="5417"/>
    <lineage>
        <taxon>Eukaryota</taxon>
        <taxon>Fungi</taxon>
        <taxon>Dikarya</taxon>
        <taxon>Basidiomycota</taxon>
        <taxon>Agaricomycotina</taxon>
        <taxon>Tremellomycetes</taxon>
        <taxon>Trichosporonales</taxon>
        <taxon>Trichosporonaceae</taxon>
        <taxon>Vanrija</taxon>
    </lineage>
</organism>